<dbReference type="AlphaFoldDB" id="A0A4C1TXA1"/>
<proteinExistence type="predicted"/>
<dbReference type="STRING" id="151549.A0A4C1TXA1"/>
<gene>
    <name evidence="2" type="ORF">EVAR_12975_1</name>
</gene>
<organism evidence="2 3">
    <name type="scientific">Eumeta variegata</name>
    <name type="common">Bagworm moth</name>
    <name type="synonym">Eumeta japonica</name>
    <dbReference type="NCBI Taxonomy" id="151549"/>
    <lineage>
        <taxon>Eukaryota</taxon>
        <taxon>Metazoa</taxon>
        <taxon>Ecdysozoa</taxon>
        <taxon>Arthropoda</taxon>
        <taxon>Hexapoda</taxon>
        <taxon>Insecta</taxon>
        <taxon>Pterygota</taxon>
        <taxon>Neoptera</taxon>
        <taxon>Endopterygota</taxon>
        <taxon>Lepidoptera</taxon>
        <taxon>Glossata</taxon>
        <taxon>Ditrysia</taxon>
        <taxon>Tineoidea</taxon>
        <taxon>Psychidae</taxon>
        <taxon>Oiketicinae</taxon>
        <taxon>Eumeta</taxon>
    </lineage>
</organism>
<evidence type="ECO:0000256" key="1">
    <source>
        <dbReference type="SAM" id="Phobius"/>
    </source>
</evidence>
<evidence type="ECO:0000313" key="3">
    <source>
        <dbReference type="Proteomes" id="UP000299102"/>
    </source>
</evidence>
<feature type="transmembrane region" description="Helical" evidence="1">
    <location>
        <begin position="31"/>
        <end position="50"/>
    </location>
</feature>
<keyword evidence="1" id="KW-0472">Membrane</keyword>
<protein>
    <submittedName>
        <fullName evidence="2">Uncharacterized protein</fullName>
    </submittedName>
</protein>
<sequence length="103" mass="11609">MELSMHFCLSTSLTCTSYVPSTDHADELYEIAWTTCFSCANMGLALLGWWRCFANNYLHWAGVCTWVLLIAQGLIYCCNCLLYCTHYTTTTSRAPLLSPPANH</sequence>
<accession>A0A4C1TXA1</accession>
<name>A0A4C1TXA1_EUMVA</name>
<evidence type="ECO:0000313" key="2">
    <source>
        <dbReference type="EMBL" id="GBP18514.1"/>
    </source>
</evidence>
<dbReference type="Proteomes" id="UP000299102">
    <property type="component" value="Unassembled WGS sequence"/>
</dbReference>
<keyword evidence="3" id="KW-1185">Reference proteome</keyword>
<keyword evidence="1" id="KW-0812">Transmembrane</keyword>
<comment type="caution">
    <text evidence="2">The sequence shown here is derived from an EMBL/GenBank/DDBJ whole genome shotgun (WGS) entry which is preliminary data.</text>
</comment>
<feature type="transmembrane region" description="Helical" evidence="1">
    <location>
        <begin position="57"/>
        <end position="76"/>
    </location>
</feature>
<dbReference type="OrthoDB" id="2107370at2759"/>
<reference evidence="2 3" key="1">
    <citation type="journal article" date="2019" name="Commun. Biol.">
        <title>The bagworm genome reveals a unique fibroin gene that provides high tensile strength.</title>
        <authorList>
            <person name="Kono N."/>
            <person name="Nakamura H."/>
            <person name="Ohtoshi R."/>
            <person name="Tomita M."/>
            <person name="Numata K."/>
            <person name="Arakawa K."/>
        </authorList>
    </citation>
    <scope>NUCLEOTIDE SEQUENCE [LARGE SCALE GENOMIC DNA]</scope>
</reference>
<dbReference type="EMBL" id="BGZK01000098">
    <property type="protein sequence ID" value="GBP18514.1"/>
    <property type="molecule type" value="Genomic_DNA"/>
</dbReference>
<keyword evidence="1" id="KW-1133">Transmembrane helix</keyword>